<dbReference type="GO" id="GO:0001653">
    <property type="term" value="F:peptide receptor activity"/>
    <property type="evidence" value="ECO:0007669"/>
    <property type="project" value="TreeGrafter"/>
</dbReference>
<reference evidence="11" key="1">
    <citation type="submission" date="2023-08" db="EMBL/GenBank/DDBJ databases">
        <authorList>
            <person name="Audoor S."/>
            <person name="Bilcke G."/>
        </authorList>
    </citation>
    <scope>NUCLEOTIDE SEQUENCE</scope>
</reference>
<protein>
    <recommendedName>
        <fullName evidence="13">Phosphodiesterase</fullName>
    </recommendedName>
</protein>
<keyword evidence="3" id="KW-0547">Nucleotide-binding</keyword>
<dbReference type="InterPro" id="IPR003607">
    <property type="entry name" value="HD/PDEase_dom"/>
</dbReference>
<dbReference type="PROSITE" id="PS51845">
    <property type="entry name" value="PDEASE_I_2"/>
    <property type="match status" value="1"/>
</dbReference>
<dbReference type="GO" id="GO:0005886">
    <property type="term" value="C:plasma membrane"/>
    <property type="evidence" value="ECO:0007669"/>
    <property type="project" value="TreeGrafter"/>
</dbReference>
<dbReference type="PROSITE" id="PS50125">
    <property type="entry name" value="GUANYLATE_CYCLASE_2"/>
    <property type="match status" value="1"/>
</dbReference>
<feature type="region of interest" description="Disordered" evidence="7">
    <location>
        <begin position="1"/>
        <end position="38"/>
    </location>
</feature>
<evidence type="ECO:0000256" key="7">
    <source>
        <dbReference type="SAM" id="MobiDB-lite"/>
    </source>
</evidence>
<keyword evidence="2 8" id="KW-0812">Transmembrane</keyword>
<feature type="transmembrane region" description="Helical" evidence="8">
    <location>
        <begin position="479"/>
        <end position="499"/>
    </location>
</feature>
<organism evidence="11 12">
    <name type="scientific">Cylindrotheca closterium</name>
    <dbReference type="NCBI Taxonomy" id="2856"/>
    <lineage>
        <taxon>Eukaryota</taxon>
        <taxon>Sar</taxon>
        <taxon>Stramenopiles</taxon>
        <taxon>Ochrophyta</taxon>
        <taxon>Bacillariophyta</taxon>
        <taxon>Bacillariophyceae</taxon>
        <taxon>Bacillariophycidae</taxon>
        <taxon>Bacillariales</taxon>
        <taxon>Bacillariaceae</taxon>
        <taxon>Cylindrotheca</taxon>
    </lineage>
</organism>
<dbReference type="GO" id="GO:0007168">
    <property type="term" value="P:receptor guanylyl cyclase signaling pathway"/>
    <property type="evidence" value="ECO:0007669"/>
    <property type="project" value="TreeGrafter"/>
</dbReference>
<feature type="domain" description="Guanylate cyclase" evidence="9">
    <location>
        <begin position="571"/>
        <end position="705"/>
    </location>
</feature>
<dbReference type="PANTHER" id="PTHR11920">
    <property type="entry name" value="GUANYLYL CYCLASE"/>
    <property type="match status" value="1"/>
</dbReference>
<feature type="domain" description="PDEase" evidence="10">
    <location>
        <begin position="794"/>
        <end position="1031"/>
    </location>
</feature>
<dbReference type="InterPro" id="IPR050401">
    <property type="entry name" value="Cyclic_nucleotide_synthase"/>
</dbReference>
<evidence type="ECO:0008006" key="13">
    <source>
        <dbReference type="Google" id="ProtNLM"/>
    </source>
</evidence>
<evidence type="ECO:0000256" key="2">
    <source>
        <dbReference type="ARBA" id="ARBA00022692"/>
    </source>
</evidence>
<dbReference type="Proteomes" id="UP001295423">
    <property type="component" value="Unassembled WGS sequence"/>
</dbReference>
<comment type="caution">
    <text evidence="11">The sequence shown here is derived from an EMBL/GenBank/DDBJ whole genome shotgun (WGS) entry which is preliminary data.</text>
</comment>
<dbReference type="Gene3D" id="3.30.70.1230">
    <property type="entry name" value="Nucleotide cyclase"/>
    <property type="match status" value="1"/>
</dbReference>
<proteinExistence type="predicted"/>
<feature type="transmembrane region" description="Helical" evidence="8">
    <location>
        <begin position="54"/>
        <end position="74"/>
    </location>
</feature>
<evidence type="ECO:0000313" key="11">
    <source>
        <dbReference type="EMBL" id="CAJ1963512.1"/>
    </source>
</evidence>
<dbReference type="GO" id="GO:0004016">
    <property type="term" value="F:adenylate cyclase activity"/>
    <property type="evidence" value="ECO:0007669"/>
    <property type="project" value="TreeGrafter"/>
</dbReference>
<keyword evidence="5 8" id="KW-0472">Membrane</keyword>
<dbReference type="InterPro" id="IPR002073">
    <property type="entry name" value="PDEase_catalytic_dom"/>
</dbReference>
<accession>A0AAD2G5A3</accession>
<dbReference type="InterPro" id="IPR036971">
    <property type="entry name" value="PDEase_catalytic_dom_sf"/>
</dbReference>
<dbReference type="Pfam" id="PF00211">
    <property type="entry name" value="Guanylate_cyc"/>
    <property type="match status" value="1"/>
</dbReference>
<dbReference type="PANTHER" id="PTHR11920:SF335">
    <property type="entry name" value="GUANYLATE CYCLASE"/>
    <property type="match status" value="1"/>
</dbReference>
<evidence type="ECO:0000256" key="8">
    <source>
        <dbReference type="SAM" id="Phobius"/>
    </source>
</evidence>
<keyword evidence="6" id="KW-0456">Lyase</keyword>
<name>A0AAD2G5A3_9STRA</name>
<dbReference type="SUPFAM" id="SSF109604">
    <property type="entry name" value="HD-domain/PDEase-like"/>
    <property type="match status" value="1"/>
</dbReference>
<dbReference type="GO" id="GO:0035556">
    <property type="term" value="P:intracellular signal transduction"/>
    <property type="evidence" value="ECO:0007669"/>
    <property type="project" value="InterPro"/>
</dbReference>
<sequence length="1183" mass="133854">MIEKRSKAESIETTSKEDVSYDLSSNNDKPKGTHNTTTAELLQNDPKVKRIRKIAIVVLLTAAVGVSGGIYTSLVRSEEREFQNRFEDQAKQIGQALEAELDNKLRAIDALSVTITSFAGSQSVQWPNITVPEFSYRAASALSLGRALSVALYPIVSYDQMRQWEIFSVQNQQWVKEVVAFQAKFPQAFRSSVKKEHNMDASRAERHMVTNSSELLHNISDVIFHFDDDGMPTRISNELMLPMWQHAPVHPGLPRTNYDAYAVERNREALDKVMQNQASVLGQSYTLEESCYGHDFPPMSPDLETETWDDIWTQMVAMKNNHQHGHSGHTEIMDHSGHIELNHNHHEVAGLEGPAVNLFYPVFSDLNENRTVVSILALTSKWDSFLLPSLPPDPNGLMVTMNNECGQSFTFEITGEEVIYLGPGDHHEAKYGSFEKRFPLTLDSSVFTEVPMANEYCTYTASVYPSSQMREEFASNSPMIYTVSVAVIFFFTIFVFVFYDYLVQARQRYLVETASKSNAIISSLFPQIVRDRLMEGEGQNARKKIWRTEAVNGGAEKPAGPPIANFFANTTVMFGDIAGFTAWSSSRQPSEVFALLESLYGKMDSIAREMKVFKVETIGDCYVAVTGLPNPQEDHHLRMVKFATRVLKSMGPLTRQMEVKLGPGTTKLGFRVGLHSGPVTAGVLRGEKSRFQLFGDTMNMASRMESTGKINFIQVSNATARLIVASGKDHWISKREDMVEVKGKGTVQTYWVTDICAQRRQSNDKSTCESSASERRSMDTLCSKDQDAIAKNNTRRSLVEWQVELLSQLIKQIVAKRKDSPRKSLQPFNGWDSKHATPRDEIVEELHLPSLKPGTTTNQDSNRVKLSQKVQDQLHDFVTSIAMLYRDNGFHNYEHACHVTMSANKFLMRVVNPQGNGFEDSLRASLRAFHNHEYAYGLTGDPLTQFAIIFSALIHDIDHQGVSNKQLSEEDSRLAMMYNGKSPAEQNSIDLAFEVLGSSQYHDLVSCICANEEELKRFRQLVVNCVMATDIFDKDLLAIRNKKWKKAFKSEEEESSSDLKATIVIEHIIQAADVAHTMQHWHVYQKWNEKLFFEMCTAHEADRGPAKDPALGWYEGELWFFDNYVIPLAKKLEECGVFGVSSDECLNYALENRKEWEIRGRDLVTSMKERYAKMRKEGKRGSL</sequence>
<dbReference type="AlphaFoldDB" id="A0AAD2G5A3"/>
<dbReference type="Pfam" id="PF00233">
    <property type="entry name" value="PDEase_I"/>
    <property type="match status" value="1"/>
</dbReference>
<keyword evidence="12" id="KW-1185">Reference proteome</keyword>
<dbReference type="CDD" id="cd07302">
    <property type="entry name" value="CHD"/>
    <property type="match status" value="1"/>
</dbReference>
<evidence type="ECO:0000256" key="6">
    <source>
        <dbReference type="ARBA" id="ARBA00023239"/>
    </source>
</evidence>
<evidence type="ECO:0000256" key="1">
    <source>
        <dbReference type="ARBA" id="ARBA00004370"/>
    </source>
</evidence>
<comment type="subcellular location">
    <subcellularLocation>
        <location evidence="1">Membrane</location>
    </subcellularLocation>
</comment>
<feature type="compositionally biased region" description="Polar residues" evidence="7">
    <location>
        <begin position="22"/>
        <end position="38"/>
    </location>
</feature>
<dbReference type="InterPro" id="IPR029787">
    <property type="entry name" value="Nucleotide_cyclase"/>
</dbReference>
<dbReference type="Gene3D" id="1.10.1300.10">
    <property type="entry name" value="3'5'-cyclic nucleotide phosphodiesterase, catalytic domain"/>
    <property type="match status" value="1"/>
</dbReference>
<dbReference type="GO" id="GO:0004383">
    <property type="term" value="F:guanylate cyclase activity"/>
    <property type="evidence" value="ECO:0007669"/>
    <property type="project" value="TreeGrafter"/>
</dbReference>
<feature type="compositionally biased region" description="Basic and acidic residues" evidence="7">
    <location>
        <begin position="1"/>
        <end position="19"/>
    </location>
</feature>
<dbReference type="InterPro" id="IPR001054">
    <property type="entry name" value="A/G_cyclase"/>
</dbReference>
<evidence type="ECO:0000259" key="9">
    <source>
        <dbReference type="PROSITE" id="PS50125"/>
    </source>
</evidence>
<keyword evidence="4 8" id="KW-1133">Transmembrane helix</keyword>
<dbReference type="EMBL" id="CAKOGP040002147">
    <property type="protein sequence ID" value="CAJ1963512.1"/>
    <property type="molecule type" value="Genomic_DNA"/>
</dbReference>
<dbReference type="SUPFAM" id="SSF55073">
    <property type="entry name" value="Nucleotide cyclase"/>
    <property type="match status" value="1"/>
</dbReference>
<gene>
    <name evidence="11" type="ORF">CYCCA115_LOCUS20199</name>
</gene>
<evidence type="ECO:0000259" key="10">
    <source>
        <dbReference type="PROSITE" id="PS51845"/>
    </source>
</evidence>
<evidence type="ECO:0000313" key="12">
    <source>
        <dbReference type="Proteomes" id="UP001295423"/>
    </source>
</evidence>
<evidence type="ECO:0000256" key="4">
    <source>
        <dbReference type="ARBA" id="ARBA00022989"/>
    </source>
</evidence>
<evidence type="ECO:0000256" key="5">
    <source>
        <dbReference type="ARBA" id="ARBA00023136"/>
    </source>
</evidence>
<dbReference type="GO" id="GO:0000166">
    <property type="term" value="F:nucleotide binding"/>
    <property type="evidence" value="ECO:0007669"/>
    <property type="project" value="UniProtKB-KW"/>
</dbReference>
<dbReference type="SMART" id="SM00044">
    <property type="entry name" value="CYCc"/>
    <property type="match status" value="1"/>
</dbReference>
<dbReference type="GO" id="GO:0004114">
    <property type="term" value="F:3',5'-cyclic-nucleotide phosphodiesterase activity"/>
    <property type="evidence" value="ECO:0007669"/>
    <property type="project" value="InterPro"/>
</dbReference>
<dbReference type="SMART" id="SM00471">
    <property type="entry name" value="HDc"/>
    <property type="match status" value="1"/>
</dbReference>
<evidence type="ECO:0000256" key="3">
    <source>
        <dbReference type="ARBA" id="ARBA00022741"/>
    </source>
</evidence>